<dbReference type="RefSeq" id="WP_015947255.1">
    <property type="nucleotide sequence ID" value="NZ_FQZU01000036.1"/>
</dbReference>
<dbReference type="AlphaFoldDB" id="A0A1M6VYR6"/>
<dbReference type="SUPFAM" id="SSF103196">
    <property type="entry name" value="Roadblock/LC7 domain"/>
    <property type="match status" value="1"/>
</dbReference>
<evidence type="ECO:0000313" key="1">
    <source>
        <dbReference type="EMBL" id="SHK86564.1"/>
    </source>
</evidence>
<sequence>MPNHLKGILENMADELPGFVASAVVLADDGLSVAKLSRDPSIDAETTSAYLGVIVKSNLKAIKLLAGDQVTDDILITTDQHYFLIRHIETKPCFLFLMAKRNEWLGRARLLMKKYEQEVIDALDRKGKYA</sequence>
<dbReference type="STRING" id="1121393.SAMN02745216_04215"/>
<dbReference type="OrthoDB" id="5431966at2"/>
<dbReference type="Proteomes" id="UP000183994">
    <property type="component" value="Unassembled WGS sequence"/>
</dbReference>
<proteinExistence type="predicted"/>
<evidence type="ECO:0000313" key="2">
    <source>
        <dbReference type="Proteomes" id="UP000183994"/>
    </source>
</evidence>
<name>A0A1M6VYR6_9BACT</name>
<organism evidence="1 2">
    <name type="scientific">Desulfatibacillum alkenivorans DSM 16219</name>
    <dbReference type="NCBI Taxonomy" id="1121393"/>
    <lineage>
        <taxon>Bacteria</taxon>
        <taxon>Pseudomonadati</taxon>
        <taxon>Thermodesulfobacteriota</taxon>
        <taxon>Desulfobacteria</taxon>
        <taxon>Desulfobacterales</taxon>
        <taxon>Desulfatibacillaceae</taxon>
        <taxon>Desulfatibacillum</taxon>
    </lineage>
</organism>
<gene>
    <name evidence="1" type="ORF">SAMN02745216_04215</name>
</gene>
<dbReference type="Gene3D" id="3.30.450.30">
    <property type="entry name" value="Dynein light chain 2a, cytoplasmic"/>
    <property type="match status" value="1"/>
</dbReference>
<accession>A0A1M6VYR6</accession>
<reference evidence="2" key="1">
    <citation type="submission" date="2016-11" db="EMBL/GenBank/DDBJ databases">
        <authorList>
            <person name="Varghese N."/>
            <person name="Submissions S."/>
        </authorList>
    </citation>
    <scope>NUCLEOTIDE SEQUENCE [LARGE SCALE GENOMIC DNA]</scope>
    <source>
        <strain evidence="2">DSM 16219</strain>
    </source>
</reference>
<protein>
    <submittedName>
        <fullName evidence="1">Predicted regulator of Ras-like GTPase activity, Roadblock/LC7/MglB family</fullName>
    </submittedName>
</protein>
<keyword evidence="2" id="KW-1185">Reference proteome</keyword>
<dbReference type="EMBL" id="FQZU01000036">
    <property type="protein sequence ID" value="SHK86564.1"/>
    <property type="molecule type" value="Genomic_DNA"/>
</dbReference>